<dbReference type="KEGG" id="thas:C6Y53_20500"/>
<dbReference type="InterPro" id="IPR018958">
    <property type="entry name" value="Knr4/Smi1-like_dom"/>
</dbReference>
<dbReference type="Proteomes" id="UP000237655">
    <property type="component" value="Plasmid p3"/>
</dbReference>
<protein>
    <submittedName>
        <fullName evidence="2">SMI1/KNR4 family protein</fullName>
    </submittedName>
</protein>
<organism evidence="2 3">
    <name type="scientific">Pukyongiella litopenaei</name>
    <dbReference type="NCBI Taxonomy" id="2605946"/>
    <lineage>
        <taxon>Bacteria</taxon>
        <taxon>Pseudomonadati</taxon>
        <taxon>Pseudomonadota</taxon>
        <taxon>Alphaproteobacteria</taxon>
        <taxon>Rhodobacterales</taxon>
        <taxon>Paracoccaceae</taxon>
        <taxon>Pukyongiella</taxon>
    </lineage>
</organism>
<gene>
    <name evidence="2" type="ORF">C6Y53_20500</name>
</gene>
<proteinExistence type="predicted"/>
<accession>A0A5C2H2A8</accession>
<keyword evidence="3" id="KW-1185">Reference proteome</keyword>
<dbReference type="EMBL" id="CP043621">
    <property type="protein sequence ID" value="QEP30588.1"/>
    <property type="molecule type" value="Genomic_DNA"/>
</dbReference>
<evidence type="ECO:0000313" key="3">
    <source>
        <dbReference type="Proteomes" id="UP000237655"/>
    </source>
</evidence>
<evidence type="ECO:0000313" key="2">
    <source>
        <dbReference type="EMBL" id="QEP30588.1"/>
    </source>
</evidence>
<evidence type="ECO:0000259" key="1">
    <source>
        <dbReference type="SMART" id="SM00860"/>
    </source>
</evidence>
<geneLocation type="plasmid" evidence="2 3">
    <name>p3</name>
</geneLocation>
<dbReference type="InterPro" id="IPR037883">
    <property type="entry name" value="Knr4/Smi1-like_sf"/>
</dbReference>
<reference evidence="2 3" key="1">
    <citation type="submission" date="2019-09" db="EMBL/GenBank/DDBJ databases">
        <title>Novel bacterium SH-1.</title>
        <authorList>
            <person name="Kim Y.-S."/>
            <person name="Kim K.-H."/>
        </authorList>
    </citation>
    <scope>NUCLEOTIDE SEQUENCE [LARGE SCALE GENOMIC DNA]</scope>
    <source>
        <strain evidence="2 3">SH-1</strain>
        <plasmid evidence="2 3">p3</plasmid>
    </source>
</reference>
<feature type="domain" description="Knr4/Smi1-like" evidence="1">
    <location>
        <begin position="9"/>
        <end position="156"/>
    </location>
</feature>
<dbReference type="Pfam" id="PF09346">
    <property type="entry name" value="SMI1_KNR4"/>
    <property type="match status" value="1"/>
</dbReference>
<keyword evidence="2" id="KW-0614">Plasmid</keyword>
<dbReference type="Gene3D" id="3.40.1580.10">
    <property type="entry name" value="SMI1/KNR4-like"/>
    <property type="match status" value="1"/>
</dbReference>
<dbReference type="SMART" id="SM00860">
    <property type="entry name" value="SMI1_KNR4"/>
    <property type="match status" value="1"/>
</dbReference>
<dbReference type="AlphaFoldDB" id="A0A5C2H2A8"/>
<name>A0A5C2H2A8_9RHOB</name>
<dbReference type="RefSeq" id="WP_114276310.1">
    <property type="nucleotide sequence ID" value="NZ_CP043621.1"/>
</dbReference>
<sequence>MIFERQNEPIDEATIKGFEVARNLRFPSDYRAFLLKFNGGRPADANAFWQIDELNLLSIEEVYGFTSDSLNSIEKDRFNNFSNSIHMQLLQIAYTGSQGIYMDLREGPMHGKIYILARPANKALKVDDAGFQDEDDYEEALFLHPVANTFSEFIALLGPDPNEA</sequence>
<dbReference type="SUPFAM" id="SSF160631">
    <property type="entry name" value="SMI1/KNR4-like"/>
    <property type="match status" value="1"/>
</dbReference>